<dbReference type="PANTHER" id="PTHR24083">
    <property type="entry name" value="NUCLEAR HORMONE RECEPTOR"/>
    <property type="match status" value="1"/>
</dbReference>
<evidence type="ECO:0000313" key="17">
    <source>
        <dbReference type="Proteomes" id="UP000663829"/>
    </source>
</evidence>
<evidence type="ECO:0000256" key="8">
    <source>
        <dbReference type="ARBA" id="ARBA00023170"/>
    </source>
</evidence>
<keyword evidence="4 10" id="KW-0862">Zinc</keyword>
<keyword evidence="17" id="KW-1185">Reference proteome</keyword>
<dbReference type="SUPFAM" id="SSF48508">
    <property type="entry name" value="Nuclear receptor ligand-binding domain"/>
    <property type="match status" value="1"/>
</dbReference>
<evidence type="ECO:0000256" key="5">
    <source>
        <dbReference type="ARBA" id="ARBA00023015"/>
    </source>
</evidence>
<evidence type="ECO:0000256" key="10">
    <source>
        <dbReference type="RuleBase" id="RU004334"/>
    </source>
</evidence>
<dbReference type="InterPro" id="IPR001723">
    <property type="entry name" value="Nuclear_hrmn_rcpt"/>
</dbReference>
<keyword evidence="3 10" id="KW-0863">Zinc-finger</keyword>
<dbReference type="PROSITE" id="PS51030">
    <property type="entry name" value="NUCLEAR_REC_DBD_2"/>
    <property type="match status" value="1"/>
</dbReference>
<evidence type="ECO:0000256" key="9">
    <source>
        <dbReference type="ARBA" id="ARBA00023242"/>
    </source>
</evidence>
<dbReference type="Pfam" id="PF00105">
    <property type="entry name" value="zf-C4"/>
    <property type="match status" value="1"/>
</dbReference>
<comment type="caution">
    <text evidence="13">The sequence shown here is derived from an EMBL/GenBank/DDBJ whole genome shotgun (WGS) entry which is preliminary data.</text>
</comment>
<reference evidence="13" key="1">
    <citation type="submission" date="2021-02" db="EMBL/GenBank/DDBJ databases">
        <authorList>
            <person name="Nowell W R."/>
        </authorList>
    </citation>
    <scope>NUCLEOTIDE SEQUENCE</scope>
</reference>
<dbReference type="Proteomes" id="UP000663829">
    <property type="component" value="Unassembled WGS sequence"/>
</dbReference>
<organism evidence="13 17">
    <name type="scientific">Didymodactylos carnosus</name>
    <dbReference type="NCBI Taxonomy" id="1234261"/>
    <lineage>
        <taxon>Eukaryota</taxon>
        <taxon>Metazoa</taxon>
        <taxon>Spiralia</taxon>
        <taxon>Gnathifera</taxon>
        <taxon>Rotifera</taxon>
        <taxon>Eurotatoria</taxon>
        <taxon>Bdelloidea</taxon>
        <taxon>Philodinida</taxon>
        <taxon>Philodinidae</taxon>
        <taxon>Didymodactylos</taxon>
    </lineage>
</organism>
<evidence type="ECO:0000256" key="3">
    <source>
        <dbReference type="ARBA" id="ARBA00022771"/>
    </source>
</evidence>
<dbReference type="InterPro" id="IPR001628">
    <property type="entry name" value="Znf_hrmn_rcpt"/>
</dbReference>
<dbReference type="InterPro" id="IPR049636">
    <property type="entry name" value="HNF4-like_DBD"/>
</dbReference>
<dbReference type="Gene3D" id="3.30.50.10">
    <property type="entry name" value="Erythroid Transcription Factor GATA-1, subunit A"/>
    <property type="match status" value="1"/>
</dbReference>
<dbReference type="SUPFAM" id="SSF57716">
    <property type="entry name" value="Glucocorticoid receptor-like (DNA-binding domain)"/>
    <property type="match status" value="1"/>
</dbReference>
<accession>A0A813PCK6</accession>
<dbReference type="PRINTS" id="PR00398">
    <property type="entry name" value="STRDHORMONER"/>
</dbReference>
<comment type="subcellular location">
    <subcellularLocation>
        <location evidence="1 10">Nucleus</location>
    </subcellularLocation>
</comment>
<keyword evidence="2 10" id="KW-0479">Metal-binding</keyword>
<dbReference type="EMBL" id="CAJOBC010000067">
    <property type="protein sequence ID" value="CAF3530388.1"/>
    <property type="molecule type" value="Genomic_DNA"/>
</dbReference>
<evidence type="ECO:0000256" key="2">
    <source>
        <dbReference type="ARBA" id="ARBA00022723"/>
    </source>
</evidence>
<evidence type="ECO:0000259" key="12">
    <source>
        <dbReference type="PROSITE" id="PS51843"/>
    </source>
</evidence>
<feature type="domain" description="NR LBD" evidence="12">
    <location>
        <begin position="175"/>
        <end position="406"/>
    </location>
</feature>
<dbReference type="EMBL" id="CAJNOK010009370">
    <property type="protein sequence ID" value="CAF1088329.1"/>
    <property type="molecule type" value="Genomic_DNA"/>
</dbReference>
<keyword evidence="8 10" id="KW-0675">Receptor</keyword>
<dbReference type="InterPro" id="IPR013088">
    <property type="entry name" value="Znf_NHR/GATA"/>
</dbReference>
<evidence type="ECO:0000256" key="7">
    <source>
        <dbReference type="ARBA" id="ARBA00023163"/>
    </source>
</evidence>
<dbReference type="SMART" id="SM00399">
    <property type="entry name" value="ZnF_C4"/>
    <property type="match status" value="1"/>
</dbReference>
<dbReference type="GO" id="GO:0003707">
    <property type="term" value="F:nuclear steroid receptor activity"/>
    <property type="evidence" value="ECO:0007669"/>
    <property type="project" value="InterPro"/>
</dbReference>
<evidence type="ECO:0000313" key="15">
    <source>
        <dbReference type="EMBL" id="CAF3530388.1"/>
    </source>
</evidence>
<dbReference type="GO" id="GO:0000978">
    <property type="term" value="F:RNA polymerase II cis-regulatory region sequence-specific DNA binding"/>
    <property type="evidence" value="ECO:0007669"/>
    <property type="project" value="InterPro"/>
</dbReference>
<dbReference type="PROSITE" id="PS00031">
    <property type="entry name" value="NUCLEAR_REC_DBD_1"/>
    <property type="match status" value="1"/>
</dbReference>
<protein>
    <submittedName>
        <fullName evidence="13">Uncharacterized protein</fullName>
    </submittedName>
</protein>
<dbReference type="InterPro" id="IPR000536">
    <property type="entry name" value="Nucl_hrmn_rcpt_lig-bd"/>
</dbReference>
<sequence>MYRCDFRIFHSSLMKFEVLNKFIDTVTCFDIFLVHRTSSRIDNNEISDYHMIKCEADGDEKYSINNTNMTLTPTMNLGNNEQLDCVVCGDRATGKHYGAISCDGCKGFFRRSVRKNPLYECRHQKNCIIDKDKRNQCRYCRWKKCMLMGMKKDAVQKERDRLGRQRHHDDFDGDDDDLSVAALVRAEQTAQEFINRQLQLDKLAQNSERIHATLETIGISMNYQLRSLIEWAKDLKGFIELSDNDKIALLRGHTGENLILGVACRSLQCKDHLILGNNHIISRNAPDEGLRRAAIRILDEIVKPLKDIQLDEKEFACLKAVVFFDPDNKSLVEANRVKEIRKRIQVNLEIYINQSQPSMRGRFGEMLLLMPPLQNIARLMVDLVAKYNQDTKQVDDLITEMLLNSKDDLDSNASSVENMDDNSQDPSGIMIIRDMVPYLTTNSNSNITTPTDRQDFRLKSTDDPILSTLNRTSSTNDIDILISPHTSNENDYNQHIHNYTERSKSISNTFTYDSNDINFLCGSLTPPSNPLPGTVEDYHRNVHFHPLTRHSSIPLNQHQSNTNTEFLRSYSTMPTPLFESISQNTIDSSPKDIIIPFDQYHSNSNHNSYYQQGIDWKLNTLPSHLRYITNDGREFSIKKEERLHQLQQEEMCYDI</sequence>
<dbReference type="GO" id="GO:0005634">
    <property type="term" value="C:nucleus"/>
    <property type="evidence" value="ECO:0007669"/>
    <property type="project" value="UniProtKB-SubCell"/>
</dbReference>
<keyword evidence="7 10" id="KW-0804">Transcription</keyword>
<keyword evidence="9 10" id="KW-0539">Nucleus</keyword>
<dbReference type="AlphaFoldDB" id="A0A813PCK6"/>
<dbReference type="Gene3D" id="1.10.565.10">
    <property type="entry name" value="Retinoid X Receptor"/>
    <property type="match status" value="1"/>
</dbReference>
<dbReference type="PROSITE" id="PS51843">
    <property type="entry name" value="NR_LBD"/>
    <property type="match status" value="1"/>
</dbReference>
<comment type="similarity">
    <text evidence="10">Belongs to the nuclear hormone receptor family.</text>
</comment>
<feature type="domain" description="Nuclear receptor" evidence="11">
    <location>
        <begin position="82"/>
        <end position="157"/>
    </location>
</feature>
<proteinExistence type="inferred from homology"/>
<keyword evidence="6 10" id="KW-0238">DNA-binding</keyword>
<dbReference type="SMART" id="SM00430">
    <property type="entry name" value="HOLI"/>
    <property type="match status" value="1"/>
</dbReference>
<evidence type="ECO:0000313" key="14">
    <source>
        <dbReference type="EMBL" id="CAF1088329.1"/>
    </source>
</evidence>
<evidence type="ECO:0000256" key="4">
    <source>
        <dbReference type="ARBA" id="ARBA00022833"/>
    </source>
</evidence>
<evidence type="ECO:0000256" key="6">
    <source>
        <dbReference type="ARBA" id="ARBA00023125"/>
    </source>
</evidence>
<dbReference type="FunFam" id="3.30.50.10:FF:000006">
    <property type="entry name" value="Nuclear receptor subfamily 5 group A member"/>
    <property type="match status" value="1"/>
</dbReference>
<dbReference type="GO" id="GO:0008270">
    <property type="term" value="F:zinc ion binding"/>
    <property type="evidence" value="ECO:0007669"/>
    <property type="project" value="UniProtKB-KW"/>
</dbReference>
<dbReference type="OrthoDB" id="5771769at2759"/>
<dbReference type="InterPro" id="IPR035500">
    <property type="entry name" value="NHR-like_dom_sf"/>
</dbReference>
<evidence type="ECO:0000259" key="11">
    <source>
        <dbReference type="PROSITE" id="PS51030"/>
    </source>
</evidence>
<keyword evidence="5 10" id="KW-0805">Transcription regulation</keyword>
<evidence type="ECO:0000313" key="13">
    <source>
        <dbReference type="EMBL" id="CAF0750848.1"/>
    </source>
</evidence>
<dbReference type="PRINTS" id="PR00545">
    <property type="entry name" value="RETINOIDXR"/>
</dbReference>
<dbReference type="CDD" id="cd06960">
    <property type="entry name" value="NR_DBD_HNF4A"/>
    <property type="match status" value="1"/>
</dbReference>
<evidence type="ECO:0000313" key="16">
    <source>
        <dbReference type="EMBL" id="CAF3850047.1"/>
    </source>
</evidence>
<dbReference type="Proteomes" id="UP000677228">
    <property type="component" value="Unassembled WGS sequence"/>
</dbReference>
<dbReference type="InterPro" id="IPR000003">
    <property type="entry name" value="Retinoid-X_rcpt/HNF4"/>
</dbReference>
<dbReference type="Proteomes" id="UP000682733">
    <property type="component" value="Unassembled WGS sequence"/>
</dbReference>
<dbReference type="Proteomes" id="UP000681722">
    <property type="component" value="Unassembled WGS sequence"/>
</dbReference>
<dbReference type="Pfam" id="PF00104">
    <property type="entry name" value="Hormone_recep"/>
    <property type="match status" value="1"/>
</dbReference>
<name>A0A813PCK6_9BILA</name>
<dbReference type="PRINTS" id="PR00047">
    <property type="entry name" value="STROIDFINGER"/>
</dbReference>
<evidence type="ECO:0000256" key="1">
    <source>
        <dbReference type="ARBA" id="ARBA00004123"/>
    </source>
</evidence>
<dbReference type="EMBL" id="CAJOBA010009387">
    <property type="protein sequence ID" value="CAF3850047.1"/>
    <property type="molecule type" value="Genomic_DNA"/>
</dbReference>
<gene>
    <name evidence="13" type="ORF">GPM918_LOCUS822</name>
    <name evidence="14" type="ORF">OVA965_LOCUS18688</name>
    <name evidence="15" type="ORF">SRO942_LOCUS822</name>
    <name evidence="16" type="ORF">TMI583_LOCUS18700</name>
</gene>
<dbReference type="EMBL" id="CAJNOQ010000067">
    <property type="protein sequence ID" value="CAF0750848.1"/>
    <property type="molecule type" value="Genomic_DNA"/>
</dbReference>
<dbReference type="InterPro" id="IPR050274">
    <property type="entry name" value="Nuclear_hormone_rcpt_NR2"/>
</dbReference>